<sequence length="68" mass="7579">MLTATFETNVAECTTVAQNETLPTDAEISRRVLAIRSGWTVGERVRRKREANERFVELLDALALSEAA</sequence>
<reference evidence="1 2" key="1">
    <citation type="submission" date="2019-02" db="EMBL/GenBank/DDBJ databases">
        <title>Deep-cultivation of Planctomycetes and their phenomic and genomic characterization uncovers novel biology.</title>
        <authorList>
            <person name="Wiegand S."/>
            <person name="Jogler M."/>
            <person name="Boedeker C."/>
            <person name="Pinto D."/>
            <person name="Vollmers J."/>
            <person name="Rivas-Marin E."/>
            <person name="Kohn T."/>
            <person name="Peeters S.H."/>
            <person name="Heuer A."/>
            <person name="Rast P."/>
            <person name="Oberbeckmann S."/>
            <person name="Bunk B."/>
            <person name="Jeske O."/>
            <person name="Meyerdierks A."/>
            <person name="Storesund J.E."/>
            <person name="Kallscheuer N."/>
            <person name="Luecker S."/>
            <person name="Lage O.M."/>
            <person name="Pohl T."/>
            <person name="Merkel B.J."/>
            <person name="Hornburger P."/>
            <person name="Mueller R.-W."/>
            <person name="Bruemmer F."/>
            <person name="Labrenz M."/>
            <person name="Spormann A.M."/>
            <person name="Op Den Camp H."/>
            <person name="Overmann J."/>
            <person name="Amann R."/>
            <person name="Jetten M.S.M."/>
            <person name="Mascher T."/>
            <person name="Medema M.H."/>
            <person name="Devos D.P."/>
            <person name="Kaster A.-K."/>
            <person name="Ovreas L."/>
            <person name="Rohde M."/>
            <person name="Galperin M.Y."/>
            <person name="Jogler C."/>
        </authorList>
    </citation>
    <scope>NUCLEOTIDE SEQUENCE [LARGE SCALE GENOMIC DNA]</scope>
    <source>
        <strain evidence="1 2">Pla22</strain>
    </source>
</reference>
<proteinExistence type="predicted"/>
<dbReference type="Proteomes" id="UP000316598">
    <property type="component" value="Unassembled WGS sequence"/>
</dbReference>
<dbReference type="OrthoDB" id="289161at2"/>
<keyword evidence="2" id="KW-1185">Reference proteome</keyword>
<gene>
    <name evidence="1" type="ORF">Pla22_03310</name>
</gene>
<name>A0A5C5WR39_9BACT</name>
<evidence type="ECO:0000313" key="1">
    <source>
        <dbReference type="EMBL" id="TWT52705.1"/>
    </source>
</evidence>
<organism evidence="1 2">
    <name type="scientific">Rubripirellula amarantea</name>
    <dbReference type="NCBI Taxonomy" id="2527999"/>
    <lineage>
        <taxon>Bacteria</taxon>
        <taxon>Pseudomonadati</taxon>
        <taxon>Planctomycetota</taxon>
        <taxon>Planctomycetia</taxon>
        <taxon>Pirellulales</taxon>
        <taxon>Pirellulaceae</taxon>
        <taxon>Rubripirellula</taxon>
    </lineage>
</organism>
<dbReference type="EMBL" id="SJPI01000001">
    <property type="protein sequence ID" value="TWT52705.1"/>
    <property type="molecule type" value="Genomic_DNA"/>
</dbReference>
<accession>A0A5C5WR39</accession>
<dbReference type="RefSeq" id="WP_146513034.1">
    <property type="nucleotide sequence ID" value="NZ_SJPI01000001.1"/>
</dbReference>
<evidence type="ECO:0000313" key="2">
    <source>
        <dbReference type="Proteomes" id="UP000316598"/>
    </source>
</evidence>
<dbReference type="AlphaFoldDB" id="A0A5C5WR39"/>
<protein>
    <submittedName>
        <fullName evidence="1">Uncharacterized protein</fullName>
    </submittedName>
</protein>
<comment type="caution">
    <text evidence="1">The sequence shown here is derived from an EMBL/GenBank/DDBJ whole genome shotgun (WGS) entry which is preliminary data.</text>
</comment>